<accession>A0A2R4MCX5</accession>
<dbReference type="PANTHER" id="PTHR38011:SF7">
    <property type="entry name" value="2,5-DIAMINO-6-RIBOSYLAMINO-4(3H)-PYRIMIDINONE 5'-PHOSPHATE REDUCTASE"/>
    <property type="match status" value="1"/>
</dbReference>
<dbReference type="PIRSF" id="PIRSF006769">
    <property type="entry name" value="RibD"/>
    <property type="match status" value="1"/>
</dbReference>
<evidence type="ECO:0000256" key="1">
    <source>
        <dbReference type="ARBA" id="ARBA00002151"/>
    </source>
</evidence>
<comment type="pathway">
    <text evidence="2 12">Cofactor biosynthesis; riboflavin biosynthesis; 5-amino-6-(D-ribitylamino)uracil from GTP: step 2/4.</text>
</comment>
<evidence type="ECO:0000256" key="2">
    <source>
        <dbReference type="ARBA" id="ARBA00004882"/>
    </source>
</evidence>
<evidence type="ECO:0000256" key="15">
    <source>
        <dbReference type="PIRSR" id="PIRSR006769-3"/>
    </source>
</evidence>
<keyword evidence="8 12" id="KW-0862">Zinc</keyword>
<comment type="similarity">
    <text evidence="5 12">In the C-terminal section; belongs to the HTP reductase family.</text>
</comment>
<dbReference type="KEGG" id="mmyr:MXMO3_01198"/>
<dbReference type="InterPro" id="IPR016193">
    <property type="entry name" value="Cytidine_deaminase-like"/>
</dbReference>
<dbReference type="PROSITE" id="PS51747">
    <property type="entry name" value="CYT_DCMP_DEAMINASES_2"/>
    <property type="match status" value="1"/>
</dbReference>
<keyword evidence="10 12" id="KW-0560">Oxidoreductase</keyword>
<gene>
    <name evidence="17" type="ORF">MXMO3_01198</name>
</gene>
<dbReference type="GO" id="GO:0009231">
    <property type="term" value="P:riboflavin biosynthetic process"/>
    <property type="evidence" value="ECO:0007669"/>
    <property type="project" value="UniProtKB-UniPathway"/>
</dbReference>
<evidence type="ECO:0000259" key="16">
    <source>
        <dbReference type="PROSITE" id="PS51747"/>
    </source>
</evidence>
<feature type="binding site" evidence="14">
    <location>
        <position position="206"/>
    </location>
    <ligand>
        <name>substrate</name>
    </ligand>
</feature>
<feature type="binding site" evidence="14">
    <location>
        <position position="222"/>
    </location>
    <ligand>
        <name>NADP(+)</name>
        <dbReference type="ChEBI" id="CHEBI:58349"/>
    </ligand>
</feature>
<dbReference type="InterPro" id="IPR004794">
    <property type="entry name" value="Eubact_RibD"/>
</dbReference>
<evidence type="ECO:0000256" key="6">
    <source>
        <dbReference type="ARBA" id="ARBA00022619"/>
    </source>
</evidence>
<evidence type="ECO:0000256" key="14">
    <source>
        <dbReference type="PIRSR" id="PIRSR006769-2"/>
    </source>
</evidence>
<comment type="pathway">
    <text evidence="3 12">Cofactor biosynthesis; riboflavin biosynthesis; 5-amino-6-(D-ribitylamino)uracil from GTP: step 3/4.</text>
</comment>
<feature type="binding site" evidence="14">
    <location>
        <position position="229"/>
    </location>
    <ligand>
        <name>substrate</name>
    </ligand>
</feature>
<evidence type="ECO:0000256" key="8">
    <source>
        <dbReference type="ARBA" id="ARBA00022833"/>
    </source>
</evidence>
<feature type="domain" description="CMP/dCMP-type deaminase" evidence="16">
    <location>
        <begin position="17"/>
        <end position="137"/>
    </location>
</feature>
<dbReference type="Pfam" id="PF01872">
    <property type="entry name" value="RibD_C"/>
    <property type="match status" value="1"/>
</dbReference>
<dbReference type="GO" id="GO:0008703">
    <property type="term" value="F:5-amino-6-(5-phosphoribosylamino)uracil reductase activity"/>
    <property type="evidence" value="ECO:0007669"/>
    <property type="project" value="UniProtKB-EC"/>
</dbReference>
<dbReference type="InterPro" id="IPR024072">
    <property type="entry name" value="DHFR-like_dom_sf"/>
</dbReference>
<dbReference type="InterPro" id="IPR002734">
    <property type="entry name" value="RibDG_C"/>
</dbReference>
<keyword evidence="12" id="KW-0378">Hydrolase</keyword>
<dbReference type="NCBIfam" id="TIGR00326">
    <property type="entry name" value="eubact_ribD"/>
    <property type="match status" value="1"/>
</dbReference>
<evidence type="ECO:0000256" key="4">
    <source>
        <dbReference type="ARBA" id="ARBA00005259"/>
    </source>
</evidence>
<dbReference type="InterPro" id="IPR016192">
    <property type="entry name" value="APOBEC/CMP_deaminase_Zn-bd"/>
</dbReference>
<protein>
    <recommendedName>
        <fullName evidence="12">Riboflavin biosynthesis protein RibD</fullName>
    </recommendedName>
    <domain>
        <recommendedName>
            <fullName evidence="12">Diaminohydroxyphosphoribosylaminopyrimidine deaminase</fullName>
            <shortName evidence="12">DRAP deaminase</shortName>
            <ecNumber evidence="12">3.5.4.26</ecNumber>
        </recommendedName>
        <alternativeName>
            <fullName evidence="12">Riboflavin-specific deaminase</fullName>
        </alternativeName>
    </domain>
    <domain>
        <recommendedName>
            <fullName evidence="12">5-amino-6-(5-phosphoribosylamino)uracil reductase</fullName>
            <ecNumber evidence="12">1.1.1.193</ecNumber>
        </recommendedName>
        <alternativeName>
            <fullName evidence="12">HTP reductase</fullName>
        </alternativeName>
    </domain>
</protein>
<dbReference type="GO" id="GO:0008270">
    <property type="term" value="F:zinc ion binding"/>
    <property type="evidence" value="ECO:0007669"/>
    <property type="project" value="InterPro"/>
</dbReference>
<feature type="binding site" evidence="14">
    <location>
        <position position="177"/>
    </location>
    <ligand>
        <name>NADP(+)</name>
        <dbReference type="ChEBI" id="CHEBI:58349"/>
    </ligand>
</feature>
<comment type="similarity">
    <text evidence="4 12">In the N-terminal section; belongs to the cytidine and deoxycytidylate deaminase family.</text>
</comment>
<dbReference type="InterPro" id="IPR002125">
    <property type="entry name" value="CMP_dCMP_dom"/>
</dbReference>
<feature type="binding site" evidence="15">
    <location>
        <position position="98"/>
    </location>
    <ligand>
        <name>Zn(2+)</name>
        <dbReference type="ChEBI" id="CHEBI:29105"/>
        <note>catalytic</note>
    </ligand>
</feature>
<dbReference type="AlphaFoldDB" id="A0A2R4MCX5"/>
<evidence type="ECO:0000256" key="12">
    <source>
        <dbReference type="PIRNR" id="PIRNR006769"/>
    </source>
</evidence>
<evidence type="ECO:0000313" key="17">
    <source>
        <dbReference type="EMBL" id="AVX03729.1"/>
    </source>
</evidence>
<feature type="binding site" evidence="15">
    <location>
        <position position="64"/>
    </location>
    <ligand>
        <name>Zn(2+)</name>
        <dbReference type="ChEBI" id="CHEBI:29105"/>
        <note>catalytic</note>
    </ligand>
</feature>
<evidence type="ECO:0000256" key="7">
    <source>
        <dbReference type="ARBA" id="ARBA00022723"/>
    </source>
</evidence>
<dbReference type="PANTHER" id="PTHR38011">
    <property type="entry name" value="DIHYDROFOLATE REDUCTASE FAMILY PROTEIN (AFU_ORTHOLOGUE AFUA_8G06820)"/>
    <property type="match status" value="1"/>
</dbReference>
<dbReference type="Gene3D" id="3.40.140.10">
    <property type="entry name" value="Cytidine Deaminase, domain 2"/>
    <property type="match status" value="1"/>
</dbReference>
<feature type="binding site" evidence="14">
    <location>
        <position position="289"/>
    </location>
    <ligand>
        <name>substrate</name>
    </ligand>
</feature>
<keyword evidence="6 12" id="KW-0686">Riboflavin biosynthesis</keyword>
<dbReference type="Gene3D" id="3.40.430.10">
    <property type="entry name" value="Dihydrofolate Reductase, subunit A"/>
    <property type="match status" value="1"/>
</dbReference>
<dbReference type="CDD" id="cd01284">
    <property type="entry name" value="Riboflavin_deaminase-reductase"/>
    <property type="match status" value="1"/>
</dbReference>
<evidence type="ECO:0000256" key="9">
    <source>
        <dbReference type="ARBA" id="ARBA00022857"/>
    </source>
</evidence>
<keyword evidence="18" id="KW-1185">Reference proteome</keyword>
<feature type="binding site" evidence="14">
    <location>
        <begin position="291"/>
        <end position="297"/>
    </location>
    <ligand>
        <name>NADP(+)</name>
        <dbReference type="ChEBI" id="CHEBI:58349"/>
    </ligand>
</feature>
<feature type="active site" description="Proton donor" evidence="13">
    <location>
        <position position="66"/>
    </location>
</feature>
<dbReference type="Proteomes" id="UP000258927">
    <property type="component" value="Chromosome"/>
</dbReference>
<name>A0A2R4MCX5_9HYPH</name>
<evidence type="ECO:0000256" key="5">
    <source>
        <dbReference type="ARBA" id="ARBA00007417"/>
    </source>
</evidence>
<dbReference type="RefSeq" id="WP_117395272.1">
    <property type="nucleotide sequence ID" value="NZ_CP021330.1"/>
</dbReference>
<dbReference type="UniPathway" id="UPA00275">
    <property type="reaction ID" value="UER00401"/>
</dbReference>
<dbReference type="EC" id="3.5.4.26" evidence="12"/>
<comment type="cofactor">
    <cofactor evidence="12 15">
        <name>Zn(2+)</name>
        <dbReference type="ChEBI" id="CHEBI:29105"/>
    </cofactor>
    <text evidence="12 15">Binds 1 zinc ion.</text>
</comment>
<keyword evidence="9 12" id="KW-0521">NADP</keyword>
<comment type="catalytic activity">
    <reaction evidence="12">
        <text>5-amino-6-(5-phospho-D-ribitylamino)uracil + NADP(+) = 5-amino-6-(5-phospho-D-ribosylamino)uracil + NADPH + H(+)</text>
        <dbReference type="Rhea" id="RHEA:17845"/>
        <dbReference type="ChEBI" id="CHEBI:15378"/>
        <dbReference type="ChEBI" id="CHEBI:57783"/>
        <dbReference type="ChEBI" id="CHEBI:58349"/>
        <dbReference type="ChEBI" id="CHEBI:58421"/>
        <dbReference type="ChEBI" id="CHEBI:58453"/>
        <dbReference type="EC" id="1.1.1.193"/>
    </reaction>
</comment>
<dbReference type="PROSITE" id="PS00903">
    <property type="entry name" value="CYT_DCMP_DEAMINASES_1"/>
    <property type="match status" value="1"/>
</dbReference>
<dbReference type="SUPFAM" id="SSF53597">
    <property type="entry name" value="Dihydrofolate reductase-like"/>
    <property type="match status" value="1"/>
</dbReference>
<dbReference type="EMBL" id="CP021330">
    <property type="protein sequence ID" value="AVX03729.1"/>
    <property type="molecule type" value="Genomic_DNA"/>
</dbReference>
<dbReference type="SUPFAM" id="SSF53927">
    <property type="entry name" value="Cytidine deaminase-like"/>
    <property type="match status" value="1"/>
</dbReference>
<evidence type="ECO:0000256" key="11">
    <source>
        <dbReference type="ARBA" id="ARBA00023268"/>
    </source>
</evidence>
<evidence type="ECO:0000256" key="10">
    <source>
        <dbReference type="ARBA" id="ARBA00023002"/>
    </source>
</evidence>
<feature type="binding site" evidence="15">
    <location>
        <position position="89"/>
    </location>
    <ligand>
        <name>Zn(2+)</name>
        <dbReference type="ChEBI" id="CHEBI:29105"/>
        <note>catalytic</note>
    </ligand>
</feature>
<dbReference type="EC" id="1.1.1.193" evidence="12"/>
<comment type="function">
    <text evidence="1 12">Converts 2,5-diamino-6-(ribosylamino)-4(3h)-pyrimidinone 5'-phosphate into 5-amino-6-(ribosylamino)-2,4(1h,3h)-pyrimidinedione 5'-phosphate.</text>
</comment>
<keyword evidence="7 12" id="KW-0479">Metal-binding</keyword>
<evidence type="ECO:0000256" key="3">
    <source>
        <dbReference type="ARBA" id="ARBA00004910"/>
    </source>
</evidence>
<evidence type="ECO:0000313" key="18">
    <source>
        <dbReference type="Proteomes" id="UP000258927"/>
    </source>
</evidence>
<dbReference type="Pfam" id="PF00383">
    <property type="entry name" value="dCMP_cyt_deam_1"/>
    <property type="match status" value="1"/>
</dbReference>
<dbReference type="STRING" id="1122213.GCA_000423365_01598"/>
<proteinExistence type="inferred from homology"/>
<keyword evidence="11" id="KW-0511">Multifunctional enzyme</keyword>
<feature type="binding site" evidence="14">
    <location>
        <position position="218"/>
    </location>
    <ligand>
        <name>NADP(+)</name>
        <dbReference type="ChEBI" id="CHEBI:58349"/>
    </ligand>
</feature>
<comment type="catalytic activity">
    <reaction evidence="12">
        <text>2,5-diamino-6-hydroxy-4-(5-phosphoribosylamino)-pyrimidine + H2O + H(+) = 5-amino-6-(5-phospho-D-ribosylamino)uracil + NH4(+)</text>
        <dbReference type="Rhea" id="RHEA:21868"/>
        <dbReference type="ChEBI" id="CHEBI:15377"/>
        <dbReference type="ChEBI" id="CHEBI:15378"/>
        <dbReference type="ChEBI" id="CHEBI:28938"/>
        <dbReference type="ChEBI" id="CHEBI:58453"/>
        <dbReference type="ChEBI" id="CHEBI:58614"/>
        <dbReference type="EC" id="3.5.4.26"/>
    </reaction>
</comment>
<reference evidence="17 18" key="1">
    <citation type="submission" date="2017-05" db="EMBL/GenBank/DDBJ databases">
        <title>Genome Analysis of Maritalea myrionectae HL2708#5.</title>
        <authorList>
            <consortium name="Cotde Inc.-PKNU"/>
            <person name="Jang D."/>
            <person name="Oh H.-M."/>
        </authorList>
    </citation>
    <scope>NUCLEOTIDE SEQUENCE [LARGE SCALE GENOMIC DNA]</scope>
    <source>
        <strain evidence="17 18">HL2708#5</strain>
    </source>
</reference>
<dbReference type="GO" id="GO:0008835">
    <property type="term" value="F:diaminohydroxyphosphoribosylaminopyrimidine deaminase activity"/>
    <property type="evidence" value="ECO:0007669"/>
    <property type="project" value="UniProtKB-EC"/>
</dbReference>
<sequence length="343" mass="36911">MKVVPIENPVEDTALIEQAFRYALRAARLFDGSTAPNPPVGCVLLDQAGEILSIGAHQAAGQPHAERMALAELPAGSKPHTAVVTLEPCAHFGRTPPCVDGLIDAGVKSVWIGTQDLNPRVIGGGAAKLRDAGIEVHFLSKRHEEFAKALHLDCRRLIAPFLHFAKTQRPFVTLKVAVDANGSMIPPVGDKTFTRASSLKFAHKLRRRADAIVTGSGTVLADDPHFTVRHVDDVSDKVRPLVILDRRGRVPSAYLQEARARGFRPIIATDLKSALADLGQSGCMEVLVEAGPELAAACRALKLVNLDITIERLADNDRIRAVYADPSLNGEQCEGEADVFGNN</sequence>
<organism evidence="17 18">
    <name type="scientific">Maritalea myrionectae</name>
    <dbReference type="NCBI Taxonomy" id="454601"/>
    <lineage>
        <taxon>Bacteria</taxon>
        <taxon>Pseudomonadati</taxon>
        <taxon>Pseudomonadota</taxon>
        <taxon>Alphaproteobacteria</taxon>
        <taxon>Hyphomicrobiales</taxon>
        <taxon>Devosiaceae</taxon>
        <taxon>Maritalea</taxon>
    </lineage>
</organism>
<evidence type="ECO:0000256" key="13">
    <source>
        <dbReference type="PIRSR" id="PIRSR006769-1"/>
    </source>
</evidence>
<dbReference type="InterPro" id="IPR050765">
    <property type="entry name" value="Riboflavin_Biosynth_HTPR"/>
</dbReference>